<sequence length="25" mass="2867">MATSKEKRMDRAASMVRRSIEGKEV</sequence>
<keyword evidence="3" id="KW-1185">Reference proteome</keyword>
<name>A0A392W687_9FABA</name>
<feature type="non-terminal residue" evidence="2">
    <location>
        <position position="25"/>
    </location>
</feature>
<reference evidence="2 3" key="1">
    <citation type="journal article" date="2018" name="Front. Plant Sci.">
        <title>Red Clover (Trifolium pratense) and Zigzag Clover (T. medium) - A Picture of Genomic Similarities and Differences.</title>
        <authorList>
            <person name="Dluhosova J."/>
            <person name="Istvanek J."/>
            <person name="Nedelnik J."/>
            <person name="Repkova J."/>
        </authorList>
    </citation>
    <scope>NUCLEOTIDE SEQUENCE [LARGE SCALE GENOMIC DNA]</scope>
    <source>
        <strain evidence="3">cv. 10/8</strain>
        <tissue evidence="2">Leaf</tissue>
    </source>
</reference>
<protein>
    <submittedName>
        <fullName evidence="2">Uncharacterized protein</fullName>
    </submittedName>
</protein>
<dbReference type="Proteomes" id="UP000265520">
    <property type="component" value="Unassembled WGS sequence"/>
</dbReference>
<organism evidence="2 3">
    <name type="scientific">Trifolium medium</name>
    <dbReference type="NCBI Taxonomy" id="97028"/>
    <lineage>
        <taxon>Eukaryota</taxon>
        <taxon>Viridiplantae</taxon>
        <taxon>Streptophyta</taxon>
        <taxon>Embryophyta</taxon>
        <taxon>Tracheophyta</taxon>
        <taxon>Spermatophyta</taxon>
        <taxon>Magnoliopsida</taxon>
        <taxon>eudicotyledons</taxon>
        <taxon>Gunneridae</taxon>
        <taxon>Pentapetalae</taxon>
        <taxon>rosids</taxon>
        <taxon>fabids</taxon>
        <taxon>Fabales</taxon>
        <taxon>Fabaceae</taxon>
        <taxon>Papilionoideae</taxon>
        <taxon>50 kb inversion clade</taxon>
        <taxon>NPAAA clade</taxon>
        <taxon>Hologalegina</taxon>
        <taxon>IRL clade</taxon>
        <taxon>Trifolieae</taxon>
        <taxon>Trifolium</taxon>
    </lineage>
</organism>
<evidence type="ECO:0000313" key="3">
    <source>
        <dbReference type="Proteomes" id="UP000265520"/>
    </source>
</evidence>
<proteinExistence type="predicted"/>
<feature type="compositionally biased region" description="Basic and acidic residues" evidence="1">
    <location>
        <begin position="1"/>
        <end position="11"/>
    </location>
</feature>
<evidence type="ECO:0000313" key="2">
    <source>
        <dbReference type="EMBL" id="MCI95273.1"/>
    </source>
</evidence>
<accession>A0A392W687</accession>
<dbReference type="EMBL" id="LXQA011382040">
    <property type="protein sequence ID" value="MCI95273.1"/>
    <property type="molecule type" value="Genomic_DNA"/>
</dbReference>
<comment type="caution">
    <text evidence="2">The sequence shown here is derived from an EMBL/GenBank/DDBJ whole genome shotgun (WGS) entry which is preliminary data.</text>
</comment>
<feature type="region of interest" description="Disordered" evidence="1">
    <location>
        <begin position="1"/>
        <end position="25"/>
    </location>
</feature>
<dbReference type="AlphaFoldDB" id="A0A392W687"/>
<evidence type="ECO:0000256" key="1">
    <source>
        <dbReference type="SAM" id="MobiDB-lite"/>
    </source>
</evidence>